<reference evidence="2 3" key="1">
    <citation type="submission" date="2017-03" db="EMBL/GenBank/DDBJ databases">
        <title>Genomes of endolithic fungi from Antarctica.</title>
        <authorList>
            <person name="Coleine C."/>
            <person name="Masonjones S."/>
            <person name="Stajich J.E."/>
        </authorList>
    </citation>
    <scope>NUCLEOTIDE SEQUENCE [LARGE SCALE GENOMIC DNA]</scope>
    <source>
        <strain evidence="2 3">CCFEE 5184</strain>
    </source>
</reference>
<comment type="caution">
    <text evidence="2">The sequence shown here is derived from an EMBL/GenBank/DDBJ whole genome shotgun (WGS) entry which is preliminary data.</text>
</comment>
<dbReference type="InterPro" id="IPR054464">
    <property type="entry name" value="ULD_fung"/>
</dbReference>
<dbReference type="Pfam" id="PF22893">
    <property type="entry name" value="ULD_2"/>
    <property type="match status" value="1"/>
</dbReference>
<accession>A0A4U0WVS3</accession>
<name>A0A4U0WVS3_9PEZI</name>
<dbReference type="Proteomes" id="UP000309340">
    <property type="component" value="Unassembled WGS sequence"/>
</dbReference>
<gene>
    <name evidence="2" type="ORF">B0A55_09925</name>
</gene>
<protein>
    <recommendedName>
        <fullName evidence="1">Ubiquitin-like domain-containing protein</fullName>
    </recommendedName>
</protein>
<evidence type="ECO:0000313" key="2">
    <source>
        <dbReference type="EMBL" id="TKA67802.1"/>
    </source>
</evidence>
<evidence type="ECO:0000259" key="1">
    <source>
        <dbReference type="Pfam" id="PF22893"/>
    </source>
</evidence>
<proteinExistence type="predicted"/>
<keyword evidence="3" id="KW-1185">Reference proteome</keyword>
<dbReference type="PANTHER" id="PTHR38886">
    <property type="entry name" value="SESA DOMAIN-CONTAINING PROTEIN"/>
    <property type="match status" value="1"/>
</dbReference>
<organism evidence="2 3">
    <name type="scientific">Friedmanniomyces simplex</name>
    <dbReference type="NCBI Taxonomy" id="329884"/>
    <lineage>
        <taxon>Eukaryota</taxon>
        <taxon>Fungi</taxon>
        <taxon>Dikarya</taxon>
        <taxon>Ascomycota</taxon>
        <taxon>Pezizomycotina</taxon>
        <taxon>Dothideomycetes</taxon>
        <taxon>Dothideomycetidae</taxon>
        <taxon>Mycosphaerellales</taxon>
        <taxon>Teratosphaeriaceae</taxon>
        <taxon>Friedmanniomyces</taxon>
    </lineage>
</organism>
<dbReference type="AlphaFoldDB" id="A0A4U0WVS3"/>
<sequence>MAAPFGFSAGDFVAGITLLVQATQALRASSTATADCQAAAASLESVQHVLERVDSLDKSSGNAEDYESLVAAARACHKQVVDLVPRIKEYATCLADVEGGRKSRWRRTYTSNKMKLLWTFEIKKDVKDPMAEIGPQLTAINMHFHLVESQKTTIIANQLKSMMVVNQQSHAHLQVLVTRLEPDTVAGAERKQDTWGRGNVVRRVRVPSERLAIRSERDAVPLPRTYPAARSAVTADITSEQVISILVLYLWQSLYQFVRAMSSIPMKPTFLLHTNIHVQDALGRSLNLPYEHFRHWPVMKARLEVAFAGCPGQINVQRSKFALFAIRSSKGTQTKAQLVLNAASWDEGIRCGQKFVMSMSIEGQGHKLNQCPRCGTTNEQAGQIGWSTW</sequence>
<dbReference type="OrthoDB" id="3045089at2759"/>
<dbReference type="EMBL" id="NAJQ01000549">
    <property type="protein sequence ID" value="TKA67802.1"/>
    <property type="molecule type" value="Genomic_DNA"/>
</dbReference>
<dbReference type="PANTHER" id="PTHR38886:SF1">
    <property type="entry name" value="NACHT-NTPASE AND P-LOOP NTPASES N-TERMINAL DOMAIN-CONTAINING PROTEIN"/>
    <property type="match status" value="1"/>
</dbReference>
<dbReference type="STRING" id="329884.A0A4U0WVS3"/>
<evidence type="ECO:0000313" key="3">
    <source>
        <dbReference type="Proteomes" id="UP000309340"/>
    </source>
</evidence>
<feature type="domain" description="Ubiquitin-like" evidence="1">
    <location>
        <begin position="275"/>
        <end position="361"/>
    </location>
</feature>